<protein>
    <submittedName>
        <fullName evidence="2">Uncharacterized protein</fullName>
    </submittedName>
</protein>
<evidence type="ECO:0000313" key="3">
    <source>
        <dbReference type="Proteomes" id="UP001331515"/>
    </source>
</evidence>
<accession>A0AAN8DPC9</accession>
<evidence type="ECO:0000313" key="2">
    <source>
        <dbReference type="EMBL" id="KAK5926726.1"/>
    </source>
</evidence>
<dbReference type="Proteomes" id="UP001331515">
    <property type="component" value="Unassembled WGS sequence"/>
</dbReference>
<dbReference type="EMBL" id="JAURVH010001519">
    <property type="protein sequence ID" value="KAK5926726.1"/>
    <property type="molecule type" value="Genomic_DNA"/>
</dbReference>
<comment type="caution">
    <text evidence="2">The sequence shown here is derived from an EMBL/GenBank/DDBJ whole genome shotgun (WGS) entry which is preliminary data.</text>
</comment>
<name>A0AAN8DPC9_CHAGU</name>
<gene>
    <name evidence="2" type="ORF">CgunFtcFv8_022273</name>
</gene>
<evidence type="ECO:0000256" key="1">
    <source>
        <dbReference type="SAM" id="MobiDB-lite"/>
    </source>
</evidence>
<proteinExistence type="predicted"/>
<dbReference type="AlphaFoldDB" id="A0AAN8DPC9"/>
<reference evidence="2 3" key="1">
    <citation type="journal article" date="2023" name="Mol. Biol. Evol.">
        <title>Genomics of Secondarily Temperate Adaptation in the Only Non-Antarctic Icefish.</title>
        <authorList>
            <person name="Rivera-Colon A.G."/>
            <person name="Rayamajhi N."/>
            <person name="Minhas B.F."/>
            <person name="Madrigal G."/>
            <person name="Bilyk K.T."/>
            <person name="Yoon V."/>
            <person name="Hune M."/>
            <person name="Gregory S."/>
            <person name="Cheng C.H.C."/>
            <person name="Catchen J.M."/>
        </authorList>
    </citation>
    <scope>NUCLEOTIDE SEQUENCE [LARGE SCALE GENOMIC DNA]</scope>
    <source>
        <tissue evidence="2">White muscle</tissue>
    </source>
</reference>
<feature type="region of interest" description="Disordered" evidence="1">
    <location>
        <begin position="137"/>
        <end position="159"/>
    </location>
</feature>
<sequence>MVSAVPVRPIVLPPLLLQGKPTQAQRVAELSNQLLDAQTLSPLSPNTEQPEQAGVIQQAGVTQQQGVIQQQGVTWQSGPQVFPQFMLPAQHYTWPPLGGSPMIIPLQPNVYGSQPANQPTHRQQPLFSPYGYPMIVEPTLPQNPANSPPNSPVLPAETLTGPAPSGAVQPVLQQQQNPQIVYMLQQSKSPTLGSLSSEELQMAAEMGQLAMYLTNVLKNLPAGAILPVSQAAGLANQEKQGMVPTAGTSAGIPQTGGLARSEPNTNLIAVENTSLLNNPSVPVYCQKGKLDYNMKLFLLAACILGMAVCAPQQMYMEFDIVHAPAQAEHLIPAGAPADTLDVLLPVDAKGRPIAGLGRGFIKQDVSWPNVKGTREVYYPFGFYTPKPAPVVPDAPVVPVAPVAPVVPAAPAVPAAPVQRIVAASKPAAEPSSDDDDEDDD</sequence>
<organism evidence="2 3">
    <name type="scientific">Champsocephalus gunnari</name>
    <name type="common">Mackerel icefish</name>
    <dbReference type="NCBI Taxonomy" id="52237"/>
    <lineage>
        <taxon>Eukaryota</taxon>
        <taxon>Metazoa</taxon>
        <taxon>Chordata</taxon>
        <taxon>Craniata</taxon>
        <taxon>Vertebrata</taxon>
        <taxon>Euteleostomi</taxon>
        <taxon>Actinopterygii</taxon>
        <taxon>Neopterygii</taxon>
        <taxon>Teleostei</taxon>
        <taxon>Neoteleostei</taxon>
        <taxon>Acanthomorphata</taxon>
        <taxon>Eupercaria</taxon>
        <taxon>Perciformes</taxon>
        <taxon>Notothenioidei</taxon>
        <taxon>Channichthyidae</taxon>
        <taxon>Champsocephalus</taxon>
    </lineage>
</organism>
<keyword evidence="3" id="KW-1185">Reference proteome</keyword>